<sequence>MSESLKRKRDESSVAADFDGATKKSNLDSKLSNFLRWCKDENLDISPKVEVSKTGSCAQYGMIATKDIAKGECLFEIPRALLLAPDTSKIADILEKESDTIKSKSNWVPLLLTLCHESSIPDSKWRPYLEIVPDFDELDLPMFWPMNDVEAELQGTGVISAVKTDIDNINNEFNNIVLPFMKRHAELFPDKIQNLDFYKKMVAFVMAYSFTEPTNQNEDEENEEEGADPPPMMVPMADILNHIAKNNAELHFGKESLTMDATMDIPQGGEVFNTYGTLSNSQLLHMYGFAEAPRNNHYDTVEIYPDCFSQALKVIENDSNPNVELTHIQERLEFLKGQGIIQEQAVLCVIGPEGVLNDDEMCHILKIITMDYANYGEYKAVLDSGDDWMEDDGPEELNNGDIPGLPLSYRCILYQLLKAHAEKYKSSLEKEVEQYESSSNKETDQTSTRQKLSHFVRVGQLHLLHGFMKLCKI</sequence>
<dbReference type="AlphaFoldDB" id="A0A8S4Q5Y5"/>
<evidence type="ECO:0000256" key="1">
    <source>
        <dbReference type="ARBA" id="ARBA00004123"/>
    </source>
</evidence>
<dbReference type="InterPro" id="IPR036464">
    <property type="entry name" value="Rubisco_LSMT_subst-bd_sf"/>
</dbReference>
<dbReference type="EC" id="2.1.1.-" evidence="6"/>
<dbReference type="GO" id="GO:0032259">
    <property type="term" value="P:methylation"/>
    <property type="evidence" value="ECO:0007669"/>
    <property type="project" value="UniProtKB-KW"/>
</dbReference>
<reference evidence="9" key="1">
    <citation type="submission" date="2022-03" db="EMBL/GenBank/DDBJ databases">
        <authorList>
            <person name="Martin C."/>
        </authorList>
    </citation>
    <scope>NUCLEOTIDE SEQUENCE</scope>
</reference>
<dbReference type="Pfam" id="PF00856">
    <property type="entry name" value="SET"/>
    <property type="match status" value="1"/>
</dbReference>
<dbReference type="OrthoDB" id="341421at2759"/>
<dbReference type="InterPro" id="IPR050600">
    <property type="entry name" value="SETD3_SETD6_MTase"/>
</dbReference>
<dbReference type="Gene3D" id="3.90.1410.10">
    <property type="entry name" value="set domain protein methyltransferase, domain 1"/>
    <property type="match status" value="1"/>
</dbReference>
<keyword evidence="2 6" id="KW-0489">Methyltransferase</keyword>
<comment type="similarity">
    <text evidence="6">Belongs to the class V-like SAM-binding methyltransferase superfamily. Histone-lysine methyltransferase family. SETD6 subfamily.</text>
</comment>
<dbReference type="Gene3D" id="3.90.1420.10">
    <property type="entry name" value="Rubisco LSMT, substrate-binding domain"/>
    <property type="match status" value="1"/>
</dbReference>
<dbReference type="InterPro" id="IPR001214">
    <property type="entry name" value="SET_dom"/>
</dbReference>
<comment type="caution">
    <text evidence="9">The sequence shown here is derived from an EMBL/GenBank/DDBJ whole genome shotgun (WGS) entry which is preliminary data.</text>
</comment>
<name>A0A8S4Q5Y5_OWEFU</name>
<dbReference type="PANTHER" id="PTHR13271">
    <property type="entry name" value="UNCHARACTERIZED PUTATIVE METHYLTRANSFERASE"/>
    <property type="match status" value="1"/>
</dbReference>
<evidence type="ECO:0000256" key="2">
    <source>
        <dbReference type="ARBA" id="ARBA00022603"/>
    </source>
</evidence>
<evidence type="ECO:0000256" key="7">
    <source>
        <dbReference type="SAM" id="Coils"/>
    </source>
</evidence>
<dbReference type="PROSITE" id="PS50280">
    <property type="entry name" value="SET"/>
    <property type="match status" value="1"/>
</dbReference>
<evidence type="ECO:0000313" key="10">
    <source>
        <dbReference type="Proteomes" id="UP000749559"/>
    </source>
</evidence>
<dbReference type="InterPro" id="IPR011383">
    <property type="entry name" value="N-lys_methylase_SETD6"/>
</dbReference>
<feature type="domain" description="SET" evidence="8">
    <location>
        <begin position="47"/>
        <end position="276"/>
    </location>
</feature>
<comment type="subcellular location">
    <subcellularLocation>
        <location evidence="1 6">Nucleus</location>
    </subcellularLocation>
</comment>
<dbReference type="GO" id="GO:0016279">
    <property type="term" value="F:protein-lysine N-methyltransferase activity"/>
    <property type="evidence" value="ECO:0007669"/>
    <property type="project" value="UniProtKB-UniRule"/>
</dbReference>
<dbReference type="SUPFAM" id="SSF82199">
    <property type="entry name" value="SET domain"/>
    <property type="match status" value="1"/>
</dbReference>
<dbReference type="PIRSF" id="PIRSF011771">
    <property type="entry name" value="RMS1_SET"/>
    <property type="match status" value="1"/>
</dbReference>
<proteinExistence type="inferred from homology"/>
<dbReference type="FunFam" id="3.90.1410.10:FF:000007">
    <property type="entry name" value="Ribosomal lysine N-methyltransferase 4"/>
    <property type="match status" value="1"/>
</dbReference>
<gene>
    <name evidence="9" type="ORF">OFUS_LOCUS25089</name>
</gene>
<evidence type="ECO:0000256" key="5">
    <source>
        <dbReference type="ARBA" id="ARBA00023242"/>
    </source>
</evidence>
<keyword evidence="4 6" id="KW-0949">S-adenosyl-L-methionine</keyword>
<evidence type="ECO:0000256" key="3">
    <source>
        <dbReference type="ARBA" id="ARBA00022679"/>
    </source>
</evidence>
<feature type="coiled-coil region" evidence="7">
    <location>
        <begin position="418"/>
        <end position="445"/>
    </location>
</feature>
<evidence type="ECO:0000256" key="4">
    <source>
        <dbReference type="ARBA" id="ARBA00022691"/>
    </source>
</evidence>
<accession>A0A8S4Q5Y5</accession>
<dbReference type="PANTHER" id="PTHR13271:SF34">
    <property type="entry name" value="N-LYSINE METHYLTRANSFERASE SETD6"/>
    <property type="match status" value="1"/>
</dbReference>
<keyword evidence="10" id="KW-1185">Reference proteome</keyword>
<dbReference type="GO" id="GO:0005634">
    <property type="term" value="C:nucleus"/>
    <property type="evidence" value="ECO:0007669"/>
    <property type="project" value="UniProtKB-SubCell"/>
</dbReference>
<keyword evidence="3 6" id="KW-0808">Transferase</keyword>
<dbReference type="Proteomes" id="UP000749559">
    <property type="component" value="Unassembled WGS sequence"/>
</dbReference>
<dbReference type="InterPro" id="IPR044430">
    <property type="entry name" value="SETD6_SET"/>
</dbReference>
<organism evidence="9 10">
    <name type="scientific">Owenia fusiformis</name>
    <name type="common">Polychaete worm</name>
    <dbReference type="NCBI Taxonomy" id="6347"/>
    <lineage>
        <taxon>Eukaryota</taxon>
        <taxon>Metazoa</taxon>
        <taxon>Spiralia</taxon>
        <taxon>Lophotrochozoa</taxon>
        <taxon>Annelida</taxon>
        <taxon>Polychaeta</taxon>
        <taxon>Sedentaria</taxon>
        <taxon>Canalipalpata</taxon>
        <taxon>Sabellida</taxon>
        <taxon>Oweniida</taxon>
        <taxon>Oweniidae</taxon>
        <taxon>Owenia</taxon>
    </lineage>
</organism>
<protein>
    <recommendedName>
        <fullName evidence="6">N-lysine methyltransferase</fullName>
        <ecNumber evidence="6">2.1.1.-</ecNumber>
    </recommendedName>
</protein>
<evidence type="ECO:0000256" key="6">
    <source>
        <dbReference type="PIRNR" id="PIRNR011771"/>
    </source>
</evidence>
<evidence type="ECO:0000259" key="8">
    <source>
        <dbReference type="PROSITE" id="PS50280"/>
    </source>
</evidence>
<dbReference type="CDD" id="cd19178">
    <property type="entry name" value="SET_SETD6"/>
    <property type="match status" value="1"/>
</dbReference>
<comment type="function">
    <text evidence="6">Protein-lysine N-methyltransferase.</text>
</comment>
<keyword evidence="7" id="KW-0175">Coiled coil</keyword>
<dbReference type="InterPro" id="IPR046341">
    <property type="entry name" value="SET_dom_sf"/>
</dbReference>
<dbReference type="EMBL" id="CAIIXF020000012">
    <property type="protein sequence ID" value="CAH1801282.1"/>
    <property type="molecule type" value="Genomic_DNA"/>
</dbReference>
<evidence type="ECO:0000313" key="9">
    <source>
        <dbReference type="EMBL" id="CAH1801282.1"/>
    </source>
</evidence>
<keyword evidence="5 6" id="KW-0539">Nucleus</keyword>